<evidence type="ECO:0000313" key="1">
    <source>
        <dbReference type="EMBL" id="QID05943.1"/>
    </source>
</evidence>
<accession>A0A6G6ABY4</accession>
<reference evidence="1" key="1">
    <citation type="submission" date="2019-07" db="EMBL/GenBank/DDBJ databases">
        <title>The discovery of a new lineage B mimivirus raises questions about particles surface fibrils.</title>
        <authorList>
            <person name="Silva L.K.S."/>
            <person name="Rodrigues R.A.L."/>
            <person name="Andrade A.C.S.P."/>
            <person name="Hikida H."/>
            <person name="Andreani J."/>
            <person name="Levasseur A."/>
            <person name="La Scola B."/>
            <person name="Abrahao J.S."/>
        </authorList>
    </citation>
    <scope>NUCLEOTIDE SEQUENCE</scope>
    <source>
        <strain evidence="1">B60</strain>
    </source>
</reference>
<protein>
    <submittedName>
        <fullName evidence="1">Uncharacterized protein</fullName>
    </submittedName>
</protein>
<proteinExistence type="predicted"/>
<name>A0A6G6ABY4_9VIRU</name>
<sequence>MYYIFFQVFKFIFWILNFIFDFDQINFRLGEPGLYKFNYPIIGYIKVYRCPKKFYKKVKYFKNYSDVILEIEIPAGSQIMKSINRDIDEFYSDKIIIKDIVIIKPYKNFKKNKHIYFSNDDNNITYEIGQIIELKSVDKNNFGIHFYKNIQDAI</sequence>
<dbReference type="EMBL" id="MN175499">
    <property type="protein sequence ID" value="QID05943.1"/>
    <property type="molecule type" value="Genomic_DNA"/>
</dbReference>
<organism evidence="1">
    <name type="scientific">Borely moumouvirus</name>
    <dbReference type="NCBI Taxonomy" id="2712067"/>
    <lineage>
        <taxon>Viruses</taxon>
        <taxon>Varidnaviria</taxon>
        <taxon>Bamfordvirae</taxon>
        <taxon>Nucleocytoviricota</taxon>
        <taxon>Megaviricetes</taxon>
        <taxon>Imitervirales</taxon>
        <taxon>Mimiviridae</taxon>
        <taxon>Megamimivirinae</taxon>
        <taxon>Moumouvirus</taxon>
    </lineage>
</organism>